<evidence type="ECO:0000256" key="2">
    <source>
        <dbReference type="ARBA" id="ARBA00022679"/>
    </source>
</evidence>
<dbReference type="Proteomes" id="UP000028504">
    <property type="component" value="Chromosome"/>
</dbReference>
<dbReference type="Gene3D" id="3.40.1190.20">
    <property type="match status" value="1"/>
</dbReference>
<keyword evidence="3" id="KW-0547">Nucleotide-binding</keyword>
<keyword evidence="2" id="KW-0808">Transferase</keyword>
<accession>A0ABN4DBB1</accession>
<feature type="domain" description="Carbohydrate kinase PfkB" evidence="6">
    <location>
        <begin position="2"/>
        <end position="287"/>
    </location>
</feature>
<gene>
    <name evidence="7" type="ORF">CATYP_02035</name>
</gene>
<keyword evidence="4" id="KW-0418">Kinase</keyword>
<evidence type="ECO:0000313" key="7">
    <source>
        <dbReference type="EMBL" id="AIG63660.1"/>
    </source>
</evidence>
<protein>
    <submittedName>
        <fullName evidence="7">Fructokinase</fullName>
    </submittedName>
</protein>
<sequence>MITVYGEGLIDLVPQYSSPMAPLVPALGGGPFNVAIVVARQNRPVAFQSRLSQDPFGQELAGRLSAEGVDITGLQRGPEPSTLAVTSLQADGSATYTFYNQSTADRFVHPTAAPTDIACFGTCSLAWEPGASRYGEVLRAHAAAGRLVALDPNIRPAFATPEHRDRLVGLMESTHLVKLSREEVDFFGGLDRLTACGPQAIVITDGAAGITAVIGTAEVTVPAVRTEVADTIGAGDTVMGTLLAELDRRDVHVDDLASLGSVAWEEILARAARAAAITCSRTGAQPPTAAELDAAG</sequence>
<evidence type="ECO:0000313" key="8">
    <source>
        <dbReference type="Proteomes" id="UP000028504"/>
    </source>
</evidence>
<dbReference type="Pfam" id="PF00294">
    <property type="entry name" value="PfkB"/>
    <property type="match status" value="1"/>
</dbReference>
<evidence type="ECO:0000256" key="5">
    <source>
        <dbReference type="ARBA" id="ARBA00022840"/>
    </source>
</evidence>
<name>A0ABN4DBB1_9CORY</name>
<proteinExistence type="inferred from homology"/>
<dbReference type="InterPro" id="IPR050306">
    <property type="entry name" value="PfkB_Carbo_kinase"/>
</dbReference>
<evidence type="ECO:0000256" key="1">
    <source>
        <dbReference type="ARBA" id="ARBA00010688"/>
    </source>
</evidence>
<organism evidence="7 8">
    <name type="scientific">Corynebacterium atypicum</name>
    <dbReference type="NCBI Taxonomy" id="191610"/>
    <lineage>
        <taxon>Bacteria</taxon>
        <taxon>Bacillati</taxon>
        <taxon>Actinomycetota</taxon>
        <taxon>Actinomycetes</taxon>
        <taxon>Mycobacteriales</taxon>
        <taxon>Corynebacteriaceae</taxon>
        <taxon>Corynebacterium</taxon>
    </lineage>
</organism>
<evidence type="ECO:0000259" key="6">
    <source>
        <dbReference type="Pfam" id="PF00294"/>
    </source>
</evidence>
<evidence type="ECO:0000256" key="3">
    <source>
        <dbReference type="ARBA" id="ARBA00022741"/>
    </source>
</evidence>
<comment type="similarity">
    <text evidence="1">Belongs to the carbohydrate kinase PfkB family.</text>
</comment>
<dbReference type="PANTHER" id="PTHR43085">
    <property type="entry name" value="HEXOKINASE FAMILY MEMBER"/>
    <property type="match status" value="1"/>
</dbReference>
<dbReference type="CDD" id="cd01167">
    <property type="entry name" value="bac_FRK"/>
    <property type="match status" value="1"/>
</dbReference>
<dbReference type="PANTHER" id="PTHR43085:SF1">
    <property type="entry name" value="PSEUDOURIDINE KINASE-RELATED"/>
    <property type="match status" value="1"/>
</dbReference>
<dbReference type="EMBL" id="CP008944">
    <property type="protein sequence ID" value="AIG63660.1"/>
    <property type="molecule type" value="Genomic_DNA"/>
</dbReference>
<dbReference type="InterPro" id="IPR029056">
    <property type="entry name" value="Ribokinase-like"/>
</dbReference>
<evidence type="ECO:0000256" key="4">
    <source>
        <dbReference type="ARBA" id="ARBA00022777"/>
    </source>
</evidence>
<dbReference type="RefSeq" id="WP_038604420.1">
    <property type="nucleotide sequence ID" value="NZ_CP008944.1"/>
</dbReference>
<dbReference type="InterPro" id="IPR011611">
    <property type="entry name" value="PfkB_dom"/>
</dbReference>
<keyword evidence="8" id="KW-1185">Reference proteome</keyword>
<dbReference type="SUPFAM" id="SSF53613">
    <property type="entry name" value="Ribokinase-like"/>
    <property type="match status" value="1"/>
</dbReference>
<reference evidence="7 8" key="1">
    <citation type="submission" date="2014-07" db="EMBL/GenBank/DDBJ databases">
        <title>Complete genome sequence of Corynebacterium atypicum DSM 44849: identifiction of the mycolic acid biosynthesis genes.</title>
        <authorList>
            <person name="Tippelt A."/>
            <person name="Mollmann S."/>
            <person name="Albersmeier A."/>
            <person name="Jaenicke S."/>
            <person name="Ruckert C."/>
            <person name="Tauch A."/>
        </authorList>
    </citation>
    <scope>NUCLEOTIDE SEQUENCE [LARGE SCALE GENOMIC DNA]</scope>
    <source>
        <strain evidence="7 8">R2070</strain>
    </source>
</reference>
<keyword evidence="5" id="KW-0067">ATP-binding</keyword>